<gene>
    <name evidence="1" type="ORF">OE88DRAFT_1156075</name>
</gene>
<evidence type="ECO:0000313" key="1">
    <source>
        <dbReference type="EMBL" id="TFK54146.1"/>
    </source>
</evidence>
<dbReference type="AlphaFoldDB" id="A0A5C3NCL5"/>
<protein>
    <submittedName>
        <fullName evidence="1">Uncharacterized protein</fullName>
    </submittedName>
</protein>
<proteinExistence type="predicted"/>
<dbReference type="EMBL" id="ML213506">
    <property type="protein sequence ID" value="TFK54146.1"/>
    <property type="molecule type" value="Genomic_DNA"/>
</dbReference>
<accession>A0A5C3NCL5</accession>
<organism evidence="1 2">
    <name type="scientific">Heliocybe sulcata</name>
    <dbReference type="NCBI Taxonomy" id="5364"/>
    <lineage>
        <taxon>Eukaryota</taxon>
        <taxon>Fungi</taxon>
        <taxon>Dikarya</taxon>
        <taxon>Basidiomycota</taxon>
        <taxon>Agaricomycotina</taxon>
        <taxon>Agaricomycetes</taxon>
        <taxon>Gloeophyllales</taxon>
        <taxon>Gloeophyllaceae</taxon>
        <taxon>Heliocybe</taxon>
    </lineage>
</organism>
<evidence type="ECO:0000313" key="2">
    <source>
        <dbReference type="Proteomes" id="UP000305948"/>
    </source>
</evidence>
<dbReference type="Proteomes" id="UP000305948">
    <property type="component" value="Unassembled WGS sequence"/>
</dbReference>
<name>A0A5C3NCL5_9AGAM</name>
<sequence length="161" mass="18050">MWHVTRDQIHINSLSRRFVSVSFRTSTLYITMATLGTVTQDAIPDDIVGYLDIRHPHQDTWLFSLCLRRCLLVDGSTTSRPCIPLHVVLDACAVLTGDYTSQTTSSYTSTIPTRIIPSSSHLTTGCLQRVRRFRNVGLPRRLLDRVGHWTNSVGTNSAGLH</sequence>
<keyword evidence="2" id="KW-1185">Reference proteome</keyword>
<reference evidence="1 2" key="1">
    <citation type="journal article" date="2019" name="Nat. Ecol. Evol.">
        <title>Megaphylogeny resolves global patterns of mushroom evolution.</title>
        <authorList>
            <person name="Varga T."/>
            <person name="Krizsan K."/>
            <person name="Foldi C."/>
            <person name="Dima B."/>
            <person name="Sanchez-Garcia M."/>
            <person name="Sanchez-Ramirez S."/>
            <person name="Szollosi G.J."/>
            <person name="Szarkandi J.G."/>
            <person name="Papp V."/>
            <person name="Albert L."/>
            <person name="Andreopoulos W."/>
            <person name="Angelini C."/>
            <person name="Antonin V."/>
            <person name="Barry K.W."/>
            <person name="Bougher N.L."/>
            <person name="Buchanan P."/>
            <person name="Buyck B."/>
            <person name="Bense V."/>
            <person name="Catcheside P."/>
            <person name="Chovatia M."/>
            <person name="Cooper J."/>
            <person name="Damon W."/>
            <person name="Desjardin D."/>
            <person name="Finy P."/>
            <person name="Geml J."/>
            <person name="Haridas S."/>
            <person name="Hughes K."/>
            <person name="Justo A."/>
            <person name="Karasinski D."/>
            <person name="Kautmanova I."/>
            <person name="Kiss B."/>
            <person name="Kocsube S."/>
            <person name="Kotiranta H."/>
            <person name="LaButti K.M."/>
            <person name="Lechner B.E."/>
            <person name="Liimatainen K."/>
            <person name="Lipzen A."/>
            <person name="Lukacs Z."/>
            <person name="Mihaltcheva S."/>
            <person name="Morgado L.N."/>
            <person name="Niskanen T."/>
            <person name="Noordeloos M.E."/>
            <person name="Ohm R.A."/>
            <person name="Ortiz-Santana B."/>
            <person name="Ovrebo C."/>
            <person name="Racz N."/>
            <person name="Riley R."/>
            <person name="Savchenko A."/>
            <person name="Shiryaev A."/>
            <person name="Soop K."/>
            <person name="Spirin V."/>
            <person name="Szebenyi C."/>
            <person name="Tomsovsky M."/>
            <person name="Tulloss R.E."/>
            <person name="Uehling J."/>
            <person name="Grigoriev I.V."/>
            <person name="Vagvolgyi C."/>
            <person name="Papp T."/>
            <person name="Martin F.M."/>
            <person name="Miettinen O."/>
            <person name="Hibbett D.S."/>
            <person name="Nagy L.G."/>
        </authorList>
    </citation>
    <scope>NUCLEOTIDE SEQUENCE [LARGE SCALE GENOMIC DNA]</scope>
    <source>
        <strain evidence="1 2">OMC1185</strain>
    </source>
</reference>